<organism evidence="2 3">
    <name type="scientific">Leptospira mayottensis 200901122</name>
    <dbReference type="NCBI Taxonomy" id="1193010"/>
    <lineage>
        <taxon>Bacteria</taxon>
        <taxon>Pseudomonadati</taxon>
        <taxon>Spirochaetota</taxon>
        <taxon>Spirochaetia</taxon>
        <taxon>Leptospirales</taxon>
        <taxon>Leptospiraceae</taxon>
        <taxon>Leptospira</taxon>
    </lineage>
</organism>
<dbReference type="EMBL" id="AKWM02000082">
    <property type="protein sequence ID" value="EKR98191.1"/>
    <property type="molecule type" value="Genomic_DNA"/>
</dbReference>
<sequence length="42" mass="4494">MGACSCSFRFGFCLRGFVIFYGEFFLIGSNLESDGSAPSSGE</sequence>
<keyword evidence="1" id="KW-0812">Transmembrane</keyword>
<evidence type="ECO:0000313" key="3">
    <source>
        <dbReference type="Proteomes" id="UP000001343"/>
    </source>
</evidence>
<keyword evidence="1" id="KW-1133">Transmembrane helix</keyword>
<evidence type="ECO:0000256" key="1">
    <source>
        <dbReference type="SAM" id="Phobius"/>
    </source>
</evidence>
<accession>A0AA87MKV2</accession>
<dbReference type="AlphaFoldDB" id="A0AA87MKV2"/>
<reference evidence="2 3" key="1">
    <citation type="journal article" date="2014" name="Int. J. Syst. Evol. Microbiol.">
        <title>Leptospira mayottensis sp. nov., a pathogenic species of the genus Leptospira isolated from humans.</title>
        <authorList>
            <person name="Bourhy P."/>
            <person name="Collet L."/>
            <person name="Brisse S."/>
            <person name="Picardeau M."/>
        </authorList>
    </citation>
    <scope>NUCLEOTIDE SEQUENCE [LARGE SCALE GENOMIC DNA]</scope>
    <source>
        <strain evidence="2 3">200901122</strain>
    </source>
</reference>
<proteinExistence type="predicted"/>
<comment type="caution">
    <text evidence="2">The sequence shown here is derived from an EMBL/GenBank/DDBJ whole genome shotgun (WGS) entry which is preliminary data.</text>
</comment>
<feature type="transmembrane region" description="Helical" evidence="1">
    <location>
        <begin position="12"/>
        <end position="31"/>
    </location>
</feature>
<evidence type="ECO:0000313" key="2">
    <source>
        <dbReference type="EMBL" id="EKR98191.1"/>
    </source>
</evidence>
<protein>
    <submittedName>
        <fullName evidence="2">Uncharacterized protein</fullName>
    </submittedName>
</protein>
<gene>
    <name evidence="2" type="ORF">LEP1GSC125_1053</name>
</gene>
<name>A0AA87MKV2_9LEPT</name>
<keyword evidence="1" id="KW-0472">Membrane</keyword>
<dbReference type="Proteomes" id="UP000001343">
    <property type="component" value="Unassembled WGS sequence"/>
</dbReference>